<keyword evidence="2" id="KW-0695">RNA-directed DNA polymerase</keyword>
<dbReference type="InterPro" id="IPR043502">
    <property type="entry name" value="DNA/RNA_pol_sf"/>
</dbReference>
<organism evidence="2">
    <name type="scientific">Tanacetum cinerariifolium</name>
    <name type="common">Dalmatian daisy</name>
    <name type="synonym">Chrysanthemum cinerariifolium</name>
    <dbReference type="NCBI Taxonomy" id="118510"/>
    <lineage>
        <taxon>Eukaryota</taxon>
        <taxon>Viridiplantae</taxon>
        <taxon>Streptophyta</taxon>
        <taxon>Embryophyta</taxon>
        <taxon>Tracheophyta</taxon>
        <taxon>Spermatophyta</taxon>
        <taxon>Magnoliopsida</taxon>
        <taxon>eudicotyledons</taxon>
        <taxon>Gunneridae</taxon>
        <taxon>Pentapetalae</taxon>
        <taxon>asterids</taxon>
        <taxon>campanulids</taxon>
        <taxon>Asterales</taxon>
        <taxon>Asteraceae</taxon>
        <taxon>Asteroideae</taxon>
        <taxon>Anthemideae</taxon>
        <taxon>Anthemidinae</taxon>
        <taxon>Tanacetum</taxon>
    </lineage>
</organism>
<proteinExistence type="predicted"/>
<sequence length="270" mass="31943">MSFGLTNTSAVFMYLMNQVCKTYLDKFVIVFIDDILVYSKDEEEHGKHLKIILKLLKKERFYTKFLKFDFWLDLVRFIGHVIDRSGVHEQFVDLEERILCDVDWIFLGERDASGCRWIELLSDYDCEIRYHPGKANVMADALSQKERNKRLHIQDLMMTVHNDLPKRIRESQKEAMKRKNGVVHFEKREKLSPRYIGPFRILARVGLVAYTLKLPEELKAIHITFHVSNLKKCLAKSDIVALMDEIQLDDKLHMIEEPVEVVNREVKRFK</sequence>
<accession>A0A6L2LBY1</accession>
<keyword evidence="2" id="KW-0808">Transferase</keyword>
<gene>
    <name evidence="2" type="ORF">Tci_030385</name>
</gene>
<dbReference type="GO" id="GO:0003964">
    <property type="term" value="F:RNA-directed DNA polymerase activity"/>
    <property type="evidence" value="ECO:0007669"/>
    <property type="project" value="UniProtKB-KW"/>
</dbReference>
<feature type="domain" description="Reverse transcriptase" evidence="1">
    <location>
        <begin position="1"/>
        <end position="82"/>
    </location>
</feature>
<dbReference type="EMBL" id="BKCJ010003998">
    <property type="protein sequence ID" value="GEU58407.1"/>
    <property type="molecule type" value="Genomic_DNA"/>
</dbReference>
<dbReference type="PANTHER" id="PTHR46148:SF57">
    <property type="entry name" value="OS12G0499874 PROTEIN"/>
    <property type="match status" value="1"/>
</dbReference>
<dbReference type="InterPro" id="IPR043128">
    <property type="entry name" value="Rev_trsase/Diguanyl_cyclase"/>
</dbReference>
<dbReference type="PANTHER" id="PTHR46148">
    <property type="entry name" value="CHROMO DOMAIN-CONTAINING PROTEIN"/>
    <property type="match status" value="1"/>
</dbReference>
<dbReference type="InterPro" id="IPR056924">
    <property type="entry name" value="SH3_Tf2-1"/>
</dbReference>
<dbReference type="InterPro" id="IPR000477">
    <property type="entry name" value="RT_dom"/>
</dbReference>
<keyword evidence="2" id="KW-0548">Nucleotidyltransferase</keyword>
<comment type="caution">
    <text evidence="2">The sequence shown here is derived from an EMBL/GenBank/DDBJ whole genome shotgun (WGS) entry which is preliminary data.</text>
</comment>
<dbReference type="AlphaFoldDB" id="A0A6L2LBY1"/>
<protein>
    <submittedName>
        <fullName evidence="2">Reverse transcriptase domain-containing protein</fullName>
    </submittedName>
</protein>
<evidence type="ECO:0000313" key="2">
    <source>
        <dbReference type="EMBL" id="GEU58407.1"/>
    </source>
</evidence>
<dbReference type="Gene3D" id="3.30.70.270">
    <property type="match status" value="1"/>
</dbReference>
<dbReference type="SUPFAM" id="SSF56672">
    <property type="entry name" value="DNA/RNA polymerases"/>
    <property type="match status" value="1"/>
</dbReference>
<name>A0A6L2LBY1_TANCI</name>
<evidence type="ECO:0000259" key="1">
    <source>
        <dbReference type="PROSITE" id="PS50878"/>
    </source>
</evidence>
<dbReference type="PROSITE" id="PS50878">
    <property type="entry name" value="RT_POL"/>
    <property type="match status" value="1"/>
</dbReference>
<reference evidence="2" key="1">
    <citation type="journal article" date="2019" name="Sci. Rep.">
        <title>Draft genome of Tanacetum cinerariifolium, the natural source of mosquito coil.</title>
        <authorList>
            <person name="Yamashiro T."/>
            <person name="Shiraishi A."/>
            <person name="Satake H."/>
            <person name="Nakayama K."/>
        </authorList>
    </citation>
    <scope>NUCLEOTIDE SEQUENCE</scope>
</reference>
<dbReference type="Pfam" id="PF24626">
    <property type="entry name" value="SH3_Tf2-1"/>
    <property type="match status" value="1"/>
</dbReference>
<dbReference type="Pfam" id="PF00078">
    <property type="entry name" value="RVT_1"/>
    <property type="match status" value="1"/>
</dbReference>